<dbReference type="AlphaFoldDB" id="A0A6G1PNP7"/>
<sequence>MTTEKTSSPPLLSGHPAFPPVLDTNMQSPNLQGGAAPCGPPCPPPAAFGPSVPGAFGVAMNPQGGSGYVVNAGFNDSNCVYNNQEDPPPPFEDNEVFDFGLDNKIIRRAFIRKVFMVLTTQLMVTLAFVAIFTFVEPVKMFVAVNVWTYLVSYAVFFVSLCVISCCGNVRRRHPWNLVALAVLTLSMSYMVGMIASYHDTDSVIMAVGITAVVCFTVVIFSLQTKYDFTSCYGMLFVCLIVLIVFSILCIIIHNRILHIVYAGLGALLFTCFLAFDTQLLLGNKQLALSPEEYIFAALHLYTDVINIFLYILSIIGSARG</sequence>
<evidence type="ECO:0000256" key="1">
    <source>
        <dbReference type="ARBA" id="ARBA00004141"/>
    </source>
</evidence>
<keyword evidence="3 5" id="KW-1133">Transmembrane helix</keyword>
<dbReference type="GO" id="GO:2001234">
    <property type="term" value="P:negative regulation of apoptotic signaling pathway"/>
    <property type="evidence" value="ECO:0007669"/>
    <property type="project" value="TreeGrafter"/>
</dbReference>
<feature type="transmembrane region" description="Helical" evidence="5">
    <location>
        <begin position="177"/>
        <end position="197"/>
    </location>
</feature>
<accession>A0A6G1PNP7</accession>
<protein>
    <submittedName>
        <fullName evidence="7">Protein lifeguard 1</fullName>
    </submittedName>
</protein>
<dbReference type="GO" id="GO:0016020">
    <property type="term" value="C:membrane"/>
    <property type="evidence" value="ECO:0007669"/>
    <property type="project" value="UniProtKB-SubCell"/>
</dbReference>
<feature type="compositionally biased region" description="Polar residues" evidence="6">
    <location>
        <begin position="1"/>
        <end position="10"/>
    </location>
</feature>
<dbReference type="GO" id="GO:0005783">
    <property type="term" value="C:endoplasmic reticulum"/>
    <property type="evidence" value="ECO:0007669"/>
    <property type="project" value="TreeGrafter"/>
</dbReference>
<feature type="transmembrane region" description="Helical" evidence="5">
    <location>
        <begin position="146"/>
        <end position="165"/>
    </location>
</feature>
<feature type="region of interest" description="Disordered" evidence="6">
    <location>
        <begin position="1"/>
        <end position="36"/>
    </location>
</feature>
<evidence type="ECO:0000256" key="5">
    <source>
        <dbReference type="RuleBase" id="RU004379"/>
    </source>
</evidence>
<feature type="transmembrane region" description="Helical" evidence="5">
    <location>
        <begin position="114"/>
        <end position="134"/>
    </location>
</feature>
<keyword evidence="4 5" id="KW-0472">Membrane</keyword>
<reference evidence="7 8" key="1">
    <citation type="submission" date="2019-02" db="EMBL/GenBank/DDBJ databases">
        <title>Opniocepnalus argus genome.</title>
        <authorList>
            <person name="Zhou C."/>
            <person name="Xiao S."/>
        </authorList>
    </citation>
    <scope>NUCLEOTIDE SEQUENCE [LARGE SCALE GENOMIC DNA]</scope>
    <source>
        <strain evidence="7">OARG1902GOOAL</strain>
        <tissue evidence="7">Muscle</tissue>
    </source>
</reference>
<proteinExistence type="inferred from homology"/>
<feature type="transmembrane region" description="Helical" evidence="5">
    <location>
        <begin position="259"/>
        <end position="281"/>
    </location>
</feature>
<dbReference type="PANTHER" id="PTHR23291:SF16">
    <property type="entry name" value="PROTEIN LIFEGUARD 1"/>
    <property type="match status" value="1"/>
</dbReference>
<feature type="transmembrane region" description="Helical" evidence="5">
    <location>
        <begin position="293"/>
        <end position="315"/>
    </location>
</feature>
<evidence type="ECO:0000256" key="2">
    <source>
        <dbReference type="ARBA" id="ARBA00022692"/>
    </source>
</evidence>
<feature type="transmembrane region" description="Helical" evidence="5">
    <location>
        <begin position="234"/>
        <end position="253"/>
    </location>
</feature>
<organism evidence="7 8">
    <name type="scientific">Channa argus</name>
    <name type="common">Northern snakehead</name>
    <name type="synonym">Ophicephalus argus</name>
    <dbReference type="NCBI Taxonomy" id="215402"/>
    <lineage>
        <taxon>Eukaryota</taxon>
        <taxon>Metazoa</taxon>
        <taxon>Chordata</taxon>
        <taxon>Craniata</taxon>
        <taxon>Vertebrata</taxon>
        <taxon>Euteleostomi</taxon>
        <taxon>Actinopterygii</taxon>
        <taxon>Neopterygii</taxon>
        <taxon>Teleostei</taxon>
        <taxon>Neoteleostei</taxon>
        <taxon>Acanthomorphata</taxon>
        <taxon>Anabantaria</taxon>
        <taxon>Anabantiformes</taxon>
        <taxon>Channoidei</taxon>
        <taxon>Channidae</taxon>
        <taxon>Channa</taxon>
    </lineage>
</organism>
<dbReference type="GO" id="GO:0005794">
    <property type="term" value="C:Golgi apparatus"/>
    <property type="evidence" value="ECO:0007669"/>
    <property type="project" value="TreeGrafter"/>
</dbReference>
<evidence type="ECO:0000256" key="3">
    <source>
        <dbReference type="ARBA" id="ARBA00022989"/>
    </source>
</evidence>
<evidence type="ECO:0000256" key="4">
    <source>
        <dbReference type="ARBA" id="ARBA00023136"/>
    </source>
</evidence>
<name>A0A6G1PNP7_CHAAH</name>
<dbReference type="PANTHER" id="PTHR23291">
    <property type="entry name" value="BAX INHIBITOR-RELATED"/>
    <property type="match status" value="1"/>
</dbReference>
<evidence type="ECO:0000313" key="7">
    <source>
        <dbReference type="EMBL" id="KAF3691849.1"/>
    </source>
</evidence>
<reference evidence="8" key="2">
    <citation type="submission" date="2019-02" db="EMBL/GenBank/DDBJ databases">
        <title>Opniocepnalus argus Var Kimnra genome.</title>
        <authorList>
            <person name="Zhou C."/>
            <person name="Xiao S."/>
        </authorList>
    </citation>
    <scope>NUCLEOTIDE SEQUENCE [LARGE SCALE GENOMIC DNA]</scope>
</reference>
<gene>
    <name evidence="7" type="ORF">EXN66_Car007524</name>
</gene>
<feature type="transmembrane region" description="Helical" evidence="5">
    <location>
        <begin position="203"/>
        <end position="222"/>
    </location>
</feature>
<dbReference type="Pfam" id="PF01027">
    <property type="entry name" value="Bax1-I"/>
    <property type="match status" value="1"/>
</dbReference>
<dbReference type="EMBL" id="CM015718">
    <property type="protein sequence ID" value="KAF3691849.1"/>
    <property type="molecule type" value="Genomic_DNA"/>
</dbReference>
<comment type="subcellular location">
    <subcellularLocation>
        <location evidence="1">Membrane</location>
        <topology evidence="1">Multi-pass membrane protein</topology>
    </subcellularLocation>
</comment>
<evidence type="ECO:0000256" key="6">
    <source>
        <dbReference type="SAM" id="MobiDB-lite"/>
    </source>
</evidence>
<dbReference type="InterPro" id="IPR006214">
    <property type="entry name" value="Bax_inhibitor_1-related"/>
</dbReference>
<dbReference type="CDD" id="cd10428">
    <property type="entry name" value="LFG_like"/>
    <property type="match status" value="1"/>
</dbReference>
<keyword evidence="2 5" id="KW-0812">Transmembrane</keyword>
<keyword evidence="8" id="KW-1185">Reference proteome</keyword>
<comment type="similarity">
    <text evidence="5">Belongs to the BI1 family.</text>
</comment>
<dbReference type="Proteomes" id="UP000503349">
    <property type="component" value="Chromosome 7"/>
</dbReference>
<evidence type="ECO:0000313" key="8">
    <source>
        <dbReference type="Proteomes" id="UP000503349"/>
    </source>
</evidence>